<dbReference type="RefSeq" id="XP_006819444.1">
    <property type="nucleotide sequence ID" value="XM_006819381.1"/>
</dbReference>
<feature type="domain" description="Concentrative nucleoside transporter C-terminal" evidence="10">
    <location>
        <begin position="391"/>
        <end position="586"/>
    </location>
</feature>
<evidence type="ECO:0000256" key="1">
    <source>
        <dbReference type="ARBA" id="ARBA00004651"/>
    </source>
</evidence>
<evidence type="ECO:0000259" key="9">
    <source>
        <dbReference type="Pfam" id="PF01773"/>
    </source>
</evidence>
<sequence length="623" mass="69324">MENMEQHSPPPEYAQVALESDLNNVHSDDSKEQEGFEMKTLDKSTDKPTVMTSDNEEYTAVNIEEEDEEVENEENHPNYPSNCLTRKIDQFDRYVSRLCRHHKNYIMYMIYGVLLAGYIIYFAIALTKDFHRALALFIMTVFAVMLVTYRLVGKYWGDLICSRIRDPCMMYIRKHWVVLKWVVHVLLLVALVAFAAAMGVFHSIINNPQQLVSAFGIVVFILFSLLCSKRPGWVNWRTVFWGLGLQFCLGVIILRTSVGFDAFLGLGKEVQTFLSYADVGAEFVFSAPLEVLPVIIFFSYILAMLYYLGVMQWITERFAWVMQYTMETSGTESLCAAANVFTGMTTAPLIIKPYLDEMTSSEIHAVLTSGYATIAGSVLGAYIAFGISASHLLSASVISAPAALAVSKIFYPELGRPTTLNVINISTPKRKEKNILEAATNGAIDGLNICANVTTQLIAIISTLAFINAVLSWLGSMVDHPELSFQFICSYVLYPVAWLMGVDPEDCHLVAELIGIKTFLNEFVAYGQLADYIKNRHAGISPSMSVRSEVIATYALCGFSNFGGIAVFIGGLAPLMPQRKAELAILSVLYNDEGPIYFDANILVEPTLNITSIEVAMTTNYTT</sequence>
<protein>
    <submittedName>
        <fullName evidence="13">Solute carrier family 28 member 3-like</fullName>
    </submittedName>
</protein>
<keyword evidence="4 8" id="KW-0812">Transmembrane</keyword>
<dbReference type="Pfam" id="PF01773">
    <property type="entry name" value="Nucleos_tra2_N"/>
    <property type="match status" value="1"/>
</dbReference>
<comment type="subcellular location">
    <subcellularLocation>
        <location evidence="1">Cell membrane</location>
        <topology evidence="1">Multi-pass membrane protein</topology>
    </subcellularLocation>
</comment>
<dbReference type="InterPro" id="IPR008276">
    <property type="entry name" value="C_nuclsd_transpt"/>
</dbReference>
<feature type="transmembrane region" description="Helical" evidence="8">
    <location>
        <begin position="105"/>
        <end position="127"/>
    </location>
</feature>
<evidence type="ECO:0000256" key="7">
    <source>
        <dbReference type="SAM" id="MobiDB-lite"/>
    </source>
</evidence>
<feature type="transmembrane region" description="Helical" evidence="8">
    <location>
        <begin position="133"/>
        <end position="156"/>
    </location>
</feature>
<feature type="domain" description="Nucleoside transporter/FeoB GTPase Gate" evidence="11">
    <location>
        <begin position="290"/>
        <end position="386"/>
    </location>
</feature>
<feature type="transmembrane region" description="Helical" evidence="8">
    <location>
        <begin position="211"/>
        <end position="227"/>
    </location>
</feature>
<gene>
    <name evidence="13" type="primary">LOC100370518</name>
</gene>
<accession>A0ABM0MHF3</accession>
<feature type="transmembrane region" description="Helical" evidence="8">
    <location>
        <begin position="291"/>
        <end position="314"/>
    </location>
</feature>
<feature type="domain" description="Concentrative nucleoside transporter N-terminal" evidence="9">
    <location>
        <begin position="215"/>
        <end position="286"/>
    </location>
</feature>
<keyword evidence="6 8" id="KW-0472">Membrane</keyword>
<dbReference type="Pfam" id="PF07670">
    <property type="entry name" value="Gate"/>
    <property type="match status" value="1"/>
</dbReference>
<comment type="similarity">
    <text evidence="2">Belongs to the concentrative nucleoside transporter (CNT) (TC 2.A.41) family.</text>
</comment>
<dbReference type="Pfam" id="PF07662">
    <property type="entry name" value="Nucleos_tra2_C"/>
    <property type="match status" value="1"/>
</dbReference>
<proteinExistence type="inferred from homology"/>
<evidence type="ECO:0000259" key="11">
    <source>
        <dbReference type="Pfam" id="PF07670"/>
    </source>
</evidence>
<feature type="transmembrane region" description="Helical" evidence="8">
    <location>
        <begin position="457"/>
        <end position="476"/>
    </location>
</feature>
<keyword evidence="12" id="KW-1185">Reference proteome</keyword>
<dbReference type="InterPro" id="IPR002668">
    <property type="entry name" value="CNT_N_dom"/>
</dbReference>
<evidence type="ECO:0000313" key="12">
    <source>
        <dbReference type="Proteomes" id="UP000694865"/>
    </source>
</evidence>
<name>A0ABM0MHF3_SACKO</name>
<dbReference type="Proteomes" id="UP000694865">
    <property type="component" value="Unplaced"/>
</dbReference>
<dbReference type="InterPro" id="IPR011657">
    <property type="entry name" value="CNT_C_dom"/>
</dbReference>
<organism evidence="12 13">
    <name type="scientific">Saccoglossus kowalevskii</name>
    <name type="common">Acorn worm</name>
    <dbReference type="NCBI Taxonomy" id="10224"/>
    <lineage>
        <taxon>Eukaryota</taxon>
        <taxon>Metazoa</taxon>
        <taxon>Hemichordata</taxon>
        <taxon>Enteropneusta</taxon>
        <taxon>Harrimaniidae</taxon>
        <taxon>Saccoglossus</taxon>
    </lineage>
</organism>
<dbReference type="InterPro" id="IPR011642">
    <property type="entry name" value="Gate_dom"/>
</dbReference>
<feature type="transmembrane region" description="Helical" evidence="8">
    <location>
        <begin position="363"/>
        <end position="385"/>
    </location>
</feature>
<reference evidence="13" key="1">
    <citation type="submission" date="2025-08" db="UniProtKB">
        <authorList>
            <consortium name="RefSeq"/>
        </authorList>
    </citation>
    <scope>IDENTIFICATION</scope>
    <source>
        <tissue evidence="13">Testes</tissue>
    </source>
</reference>
<evidence type="ECO:0000256" key="4">
    <source>
        <dbReference type="ARBA" id="ARBA00022692"/>
    </source>
</evidence>
<evidence type="ECO:0000256" key="8">
    <source>
        <dbReference type="SAM" id="Phobius"/>
    </source>
</evidence>
<evidence type="ECO:0000313" key="13">
    <source>
        <dbReference type="RefSeq" id="XP_006819444.1"/>
    </source>
</evidence>
<feature type="compositionally biased region" description="Basic and acidic residues" evidence="7">
    <location>
        <begin position="26"/>
        <end position="46"/>
    </location>
</feature>
<evidence type="ECO:0000256" key="5">
    <source>
        <dbReference type="ARBA" id="ARBA00022989"/>
    </source>
</evidence>
<dbReference type="PANTHER" id="PTHR10590:SF4">
    <property type="entry name" value="SOLUTE CARRIER FAMILY 28 MEMBER 3"/>
    <property type="match status" value="1"/>
</dbReference>
<dbReference type="PANTHER" id="PTHR10590">
    <property type="entry name" value="SODIUM/NUCLEOSIDE COTRANSPORTER"/>
    <property type="match status" value="1"/>
</dbReference>
<evidence type="ECO:0000259" key="10">
    <source>
        <dbReference type="Pfam" id="PF07662"/>
    </source>
</evidence>
<feature type="transmembrane region" description="Helical" evidence="8">
    <location>
        <begin position="239"/>
        <end position="258"/>
    </location>
</feature>
<feature type="transmembrane region" description="Helical" evidence="8">
    <location>
        <begin position="551"/>
        <end position="573"/>
    </location>
</feature>
<keyword evidence="5 8" id="KW-1133">Transmembrane helix</keyword>
<evidence type="ECO:0000256" key="3">
    <source>
        <dbReference type="ARBA" id="ARBA00022475"/>
    </source>
</evidence>
<evidence type="ECO:0000256" key="2">
    <source>
        <dbReference type="ARBA" id="ARBA00009033"/>
    </source>
</evidence>
<keyword evidence="3" id="KW-1003">Cell membrane</keyword>
<feature type="transmembrane region" description="Helical" evidence="8">
    <location>
        <begin position="177"/>
        <end position="205"/>
    </location>
</feature>
<feature type="region of interest" description="Disordered" evidence="7">
    <location>
        <begin position="1"/>
        <end position="56"/>
    </location>
</feature>
<dbReference type="GeneID" id="100370518"/>
<evidence type="ECO:0000256" key="6">
    <source>
        <dbReference type="ARBA" id="ARBA00023136"/>
    </source>
</evidence>
<feature type="transmembrane region" description="Helical" evidence="8">
    <location>
        <begin position="483"/>
        <end position="501"/>
    </location>
</feature>